<evidence type="ECO:0000313" key="8">
    <source>
        <dbReference type="EMBL" id="KAK4584475.1"/>
    </source>
</evidence>
<comment type="caution">
    <text evidence="6">Lacks conserved residue(s) required for the propagation of feature annotation.</text>
</comment>
<dbReference type="Proteomes" id="UP001324115">
    <property type="component" value="Unassembled WGS sequence"/>
</dbReference>
<dbReference type="InterPro" id="IPR045064">
    <property type="entry name" value="Reticulon-like"/>
</dbReference>
<accession>A0AAN7F2N4</accession>
<organism evidence="8 9">
    <name type="scientific">Quercus rubra</name>
    <name type="common">Northern red oak</name>
    <name type="synonym">Quercus borealis</name>
    <dbReference type="NCBI Taxonomy" id="3512"/>
    <lineage>
        <taxon>Eukaryota</taxon>
        <taxon>Viridiplantae</taxon>
        <taxon>Streptophyta</taxon>
        <taxon>Embryophyta</taxon>
        <taxon>Tracheophyta</taxon>
        <taxon>Spermatophyta</taxon>
        <taxon>Magnoliopsida</taxon>
        <taxon>eudicotyledons</taxon>
        <taxon>Gunneridae</taxon>
        <taxon>Pentapetalae</taxon>
        <taxon>rosids</taxon>
        <taxon>fabids</taxon>
        <taxon>Fagales</taxon>
        <taxon>Fagaceae</taxon>
        <taxon>Quercus</taxon>
    </lineage>
</organism>
<keyword evidence="4 6" id="KW-1133">Transmembrane helix</keyword>
<feature type="transmembrane region" description="Helical" evidence="6">
    <location>
        <begin position="16"/>
        <end position="39"/>
    </location>
</feature>
<keyword evidence="5 6" id="KW-0472">Membrane</keyword>
<evidence type="ECO:0000256" key="3">
    <source>
        <dbReference type="ARBA" id="ARBA00022824"/>
    </source>
</evidence>
<comment type="caution">
    <text evidence="8">The sequence shown here is derived from an EMBL/GenBank/DDBJ whole genome shotgun (WGS) entry which is preliminary data.</text>
</comment>
<dbReference type="AlphaFoldDB" id="A0AAN7F2N4"/>
<name>A0AAN7F2N4_QUERU</name>
<evidence type="ECO:0000256" key="2">
    <source>
        <dbReference type="ARBA" id="ARBA00022692"/>
    </source>
</evidence>
<reference evidence="8 9" key="1">
    <citation type="journal article" date="2023" name="G3 (Bethesda)">
        <title>A haplotype-resolved chromosome-scale genome for Quercus rubra L. provides insights into the genetics of adaptive traits for red oak species.</title>
        <authorList>
            <person name="Kapoor B."/>
            <person name="Jenkins J."/>
            <person name="Schmutz J."/>
            <person name="Zhebentyayeva T."/>
            <person name="Kuelheim C."/>
            <person name="Coggeshall M."/>
            <person name="Heim C."/>
            <person name="Lasky J.R."/>
            <person name="Leites L."/>
            <person name="Islam-Faridi N."/>
            <person name="Romero-Severson J."/>
            <person name="DeLeo V.L."/>
            <person name="Lucas S.M."/>
            <person name="Lazic D."/>
            <person name="Gailing O."/>
            <person name="Carlson J."/>
            <person name="Staton M."/>
        </authorList>
    </citation>
    <scope>NUCLEOTIDE SEQUENCE [LARGE SCALE GENOMIC DNA]</scope>
    <source>
        <strain evidence="8">Pseudo-F2</strain>
    </source>
</reference>
<dbReference type="InterPro" id="IPR003388">
    <property type="entry name" value="Reticulon"/>
</dbReference>
<evidence type="ECO:0000256" key="5">
    <source>
        <dbReference type="ARBA" id="ARBA00023136"/>
    </source>
</evidence>
<dbReference type="GO" id="GO:0005789">
    <property type="term" value="C:endoplasmic reticulum membrane"/>
    <property type="evidence" value="ECO:0007669"/>
    <property type="project" value="UniProtKB-SubCell"/>
</dbReference>
<evidence type="ECO:0000256" key="4">
    <source>
        <dbReference type="ARBA" id="ARBA00022989"/>
    </source>
</evidence>
<keyword evidence="2 6" id="KW-0812">Transmembrane</keyword>
<keyword evidence="3 6" id="KW-0256">Endoplasmic reticulum</keyword>
<evidence type="ECO:0000256" key="6">
    <source>
        <dbReference type="RuleBase" id="RU363132"/>
    </source>
</evidence>
<gene>
    <name evidence="8" type="ORF">RGQ29_022272</name>
</gene>
<proteinExistence type="predicted"/>
<dbReference type="EMBL" id="JAXUIC010000006">
    <property type="protein sequence ID" value="KAK4584475.1"/>
    <property type="molecule type" value="Genomic_DNA"/>
</dbReference>
<comment type="subcellular location">
    <subcellularLocation>
        <location evidence="1 6">Endoplasmic reticulum membrane</location>
        <topology evidence="1 6">Multi-pass membrane protein</topology>
    </subcellularLocation>
</comment>
<dbReference type="PANTHER" id="PTHR10994">
    <property type="entry name" value="RETICULON"/>
    <property type="match status" value="1"/>
</dbReference>
<feature type="domain" description="Reticulon" evidence="7">
    <location>
        <begin position="1"/>
        <end position="124"/>
    </location>
</feature>
<evidence type="ECO:0000259" key="7">
    <source>
        <dbReference type="PROSITE" id="PS50845"/>
    </source>
</evidence>
<evidence type="ECO:0000256" key="1">
    <source>
        <dbReference type="ARBA" id="ARBA00004477"/>
    </source>
</evidence>
<evidence type="ECO:0000313" key="9">
    <source>
        <dbReference type="Proteomes" id="UP001324115"/>
    </source>
</evidence>
<dbReference type="GO" id="GO:0009617">
    <property type="term" value="P:response to bacterium"/>
    <property type="evidence" value="ECO:0007669"/>
    <property type="project" value="InterPro"/>
</dbReference>
<dbReference type="Pfam" id="PF02453">
    <property type="entry name" value="Reticulon"/>
    <property type="match status" value="1"/>
</dbReference>
<dbReference type="PANTHER" id="PTHR10994:SF145">
    <property type="entry name" value="RETICULON-LIKE PROTEIN B13"/>
    <property type="match status" value="1"/>
</dbReference>
<keyword evidence="9" id="KW-1185">Reference proteome</keyword>
<protein>
    <recommendedName>
        <fullName evidence="6">Reticulon-like protein</fullName>
    </recommendedName>
</protein>
<sequence length="137" mass="15957">MAVLLISTVTWVLLEVYQFSFLIVISWAAMFIVTSMFLWGNILRLLGKDVPDMSWLEISEESTIEMVNGIREWIEEGIRWMFRVSAERDWFVFVRTVVGLLLLSYVGTSSDLLTLLYIGNLLRYCNRHDCSSTLYEV</sequence>
<dbReference type="PROSITE" id="PS50845">
    <property type="entry name" value="RETICULON"/>
    <property type="match status" value="1"/>
</dbReference>